<dbReference type="RefSeq" id="WP_176624720.1">
    <property type="nucleotide sequence ID" value="NZ_JABXXQ010000232.1"/>
</dbReference>
<dbReference type="AlphaFoldDB" id="A0A850NTV2"/>
<comment type="caution">
    <text evidence="1">The sequence shown here is derived from an EMBL/GenBank/DDBJ whole genome shotgun (WGS) entry which is preliminary data.</text>
</comment>
<protein>
    <submittedName>
        <fullName evidence="1">Universal stress protein</fullName>
    </submittedName>
</protein>
<proteinExistence type="predicted"/>
<dbReference type="EMBL" id="JABXXQ010000232">
    <property type="protein sequence ID" value="NVN30852.1"/>
    <property type="molecule type" value="Genomic_DNA"/>
</dbReference>
<evidence type="ECO:0000313" key="2">
    <source>
        <dbReference type="Proteomes" id="UP000565205"/>
    </source>
</evidence>
<evidence type="ECO:0000313" key="1">
    <source>
        <dbReference type="EMBL" id="NVN30852.1"/>
    </source>
</evidence>
<dbReference type="Proteomes" id="UP000565205">
    <property type="component" value="Unassembled WGS sequence"/>
</dbReference>
<feature type="non-terminal residue" evidence="1">
    <location>
        <position position="1"/>
    </location>
</feature>
<sequence>APVGLNLSDNARHMVVAIARPVPSDTGVLAFARRLAPQDGGRLTLIAIESGQRDLVPSVDIPATRLRARWIAEARSELDTWIASCRNDGIDARLVTVRGSGALALLEHGRSTHLLLLDADSARGHARLFALAARTRRPVLLVPHDSVVPDGLQAGQQGCELATLPGMRRIDRRQSGDATTTALVWQA</sequence>
<reference evidence="1 2" key="1">
    <citation type="submission" date="2020-06" db="EMBL/GenBank/DDBJ databases">
        <title>Description of novel acetic acid bacteria.</title>
        <authorList>
            <person name="Sombolestani A."/>
        </authorList>
    </citation>
    <scope>NUCLEOTIDE SEQUENCE [LARGE SCALE GENOMIC DNA]</scope>
    <source>
        <strain evidence="1 2">LMG 26838</strain>
    </source>
</reference>
<dbReference type="Gene3D" id="3.40.50.12370">
    <property type="match status" value="1"/>
</dbReference>
<name>A0A850NTV2_9PROT</name>
<organism evidence="1 2">
    <name type="scientific">Endobacter medicaginis</name>
    <dbReference type="NCBI Taxonomy" id="1181271"/>
    <lineage>
        <taxon>Bacteria</taxon>
        <taxon>Pseudomonadati</taxon>
        <taxon>Pseudomonadota</taxon>
        <taxon>Alphaproteobacteria</taxon>
        <taxon>Acetobacterales</taxon>
        <taxon>Acetobacteraceae</taxon>
        <taxon>Endobacter</taxon>
    </lineage>
</organism>
<accession>A0A850NTV2</accession>
<dbReference type="SUPFAM" id="SSF52402">
    <property type="entry name" value="Adenine nucleotide alpha hydrolases-like"/>
    <property type="match status" value="1"/>
</dbReference>
<gene>
    <name evidence="1" type="ORF">HUK83_10980</name>
</gene>